<keyword evidence="2" id="KW-0378">Hydrolase</keyword>
<proteinExistence type="predicted"/>
<dbReference type="Pfam" id="PF13148">
    <property type="entry name" value="DUF3987"/>
    <property type="match status" value="1"/>
</dbReference>
<evidence type="ECO:0000313" key="3">
    <source>
        <dbReference type="Proteomes" id="UP000183898"/>
    </source>
</evidence>
<evidence type="ECO:0000256" key="1">
    <source>
        <dbReference type="SAM" id="MobiDB-lite"/>
    </source>
</evidence>
<dbReference type="Proteomes" id="UP000183898">
    <property type="component" value="Unassembled WGS sequence"/>
</dbReference>
<keyword evidence="2" id="KW-0347">Helicase</keyword>
<dbReference type="EMBL" id="FOCT01000008">
    <property type="protein sequence ID" value="SEN91490.1"/>
    <property type="molecule type" value="Genomic_DNA"/>
</dbReference>
<reference evidence="2 3" key="1">
    <citation type="submission" date="2016-10" db="EMBL/GenBank/DDBJ databases">
        <authorList>
            <person name="de Groot N.N."/>
        </authorList>
    </citation>
    <scope>NUCLEOTIDE SEQUENCE [LARGE SCALE GENOMIC DNA]</scope>
    <source>
        <strain evidence="2 3">Nl18</strain>
    </source>
</reference>
<gene>
    <name evidence="2" type="ORF">SAMN05216404_108124</name>
</gene>
<dbReference type="InterPro" id="IPR025048">
    <property type="entry name" value="DUF3987"/>
</dbReference>
<keyword evidence="2" id="KW-0547">Nucleotide-binding</keyword>
<feature type="region of interest" description="Disordered" evidence="1">
    <location>
        <begin position="24"/>
        <end position="45"/>
    </location>
</feature>
<organism evidence="2 3">
    <name type="scientific">Nitrosospira multiformis</name>
    <dbReference type="NCBI Taxonomy" id="1231"/>
    <lineage>
        <taxon>Bacteria</taxon>
        <taxon>Pseudomonadati</taxon>
        <taxon>Pseudomonadota</taxon>
        <taxon>Betaproteobacteria</taxon>
        <taxon>Nitrosomonadales</taxon>
        <taxon>Nitrosomonadaceae</taxon>
        <taxon>Nitrosospira</taxon>
    </lineage>
</organism>
<feature type="compositionally biased region" description="Polar residues" evidence="1">
    <location>
        <begin position="24"/>
        <end position="35"/>
    </location>
</feature>
<accession>A0A1H8KEV8</accession>
<protein>
    <submittedName>
        <fullName evidence="2">Putative DNA primase/helicase</fullName>
    </submittedName>
</protein>
<sequence>MNKAIERGQSFLDKVAGVIRNRNTEGTASVNSQNDDWPEPGDIKGKLHPVPSFEAETLLPPVLREWVMDEADRMPCPPDFVAAAAVVALGSIIGARCAIKPKAQDDWLVVPNVWGGVVGLPSAKKSPAISAALKPLERLIEQAIEAHRAELDACDASRTVFKAREDAIEHHIKAAAKDPKNGDLDSLVQELQDHRQQVPDSPALRRYKTNDTTIEKLGELLRDNPGGLLLLRDELVGLLSSWERYGREGERAFYLEAWNGNSSFDTDRIGRGSIFIPNLCVSIFGGIQPDKLTAYLEQIKNALANDGMLQRFQLLVYPDHRKWEWRDRAPNMEARNQAFAIFEALAEFNPVDWGAAPADEFIKFPHFHFDEAAQELFIKWSSDLHTERLPAEEDSLMAQHLAKFDKLFPALALIFHLVECAATGRRGPLSKEAALRAAAWCEYLEAHARRCYGLLADMELCAAQALAKKLLQGDLVNGFTVRDVMRKQWSGLKTKPVIQAGLAWLEEEEWLRSEDIGASGRSTRRYWINPRISELGKTGKHDDELA</sequence>
<dbReference type="GO" id="GO:0004386">
    <property type="term" value="F:helicase activity"/>
    <property type="evidence" value="ECO:0007669"/>
    <property type="project" value="UniProtKB-KW"/>
</dbReference>
<evidence type="ECO:0000313" key="2">
    <source>
        <dbReference type="EMBL" id="SEN91490.1"/>
    </source>
</evidence>
<dbReference type="RefSeq" id="WP_081353885.1">
    <property type="nucleotide sequence ID" value="NZ_FOCT01000008.1"/>
</dbReference>
<keyword evidence="2" id="KW-0067">ATP-binding</keyword>
<dbReference type="AlphaFoldDB" id="A0A1H8KEV8"/>
<name>A0A1H8KEV8_9PROT</name>